<proteinExistence type="inferred from homology"/>
<dbReference type="PROSITE" id="PS51352">
    <property type="entry name" value="THIOREDOXIN_2"/>
    <property type="match status" value="1"/>
</dbReference>
<sequence>MALSVCQATFKQEVLESSIPVLVSFWAPWCGLCRLLDPILLETQEKWKGQLQLVSINADENLKLVSTYKLNTLPMVMLFDEGKVLCRMEKFYSREDFRTTSAELEAVLERIIKQYSLSS</sequence>
<keyword evidence="2" id="KW-0676">Redox-active center</keyword>
<dbReference type="InterPro" id="IPR013766">
    <property type="entry name" value="Thioredoxin_domain"/>
</dbReference>
<dbReference type="Pfam" id="PF00085">
    <property type="entry name" value="Thioredoxin"/>
    <property type="match status" value="1"/>
</dbReference>
<evidence type="ECO:0000259" key="3">
    <source>
        <dbReference type="PROSITE" id="PS51352"/>
    </source>
</evidence>
<evidence type="ECO:0000256" key="2">
    <source>
        <dbReference type="ARBA" id="ARBA00023284"/>
    </source>
</evidence>
<dbReference type="Gene3D" id="3.40.30.10">
    <property type="entry name" value="Glutaredoxin"/>
    <property type="match status" value="1"/>
</dbReference>
<feature type="domain" description="Thioredoxin" evidence="3">
    <location>
        <begin position="1"/>
        <end position="113"/>
    </location>
</feature>
<evidence type="ECO:0000313" key="5">
    <source>
        <dbReference type="Proteomes" id="UP000757435"/>
    </source>
</evidence>
<dbReference type="EMBL" id="JAHHHD010000002">
    <property type="protein sequence ID" value="MBW4657482.1"/>
    <property type="molecule type" value="Genomic_DNA"/>
</dbReference>
<dbReference type="Proteomes" id="UP000757435">
    <property type="component" value="Unassembled WGS sequence"/>
</dbReference>
<dbReference type="GO" id="GO:0005829">
    <property type="term" value="C:cytosol"/>
    <property type="evidence" value="ECO:0007669"/>
    <property type="project" value="TreeGrafter"/>
</dbReference>
<dbReference type="CDD" id="cd02947">
    <property type="entry name" value="TRX_family"/>
    <property type="match status" value="1"/>
</dbReference>
<dbReference type="AlphaFoldDB" id="A0A951Q6X1"/>
<evidence type="ECO:0000256" key="1">
    <source>
        <dbReference type="ARBA" id="ARBA00008987"/>
    </source>
</evidence>
<dbReference type="PANTHER" id="PTHR45663:SF11">
    <property type="entry name" value="GEO12009P1"/>
    <property type="match status" value="1"/>
</dbReference>
<comment type="similarity">
    <text evidence="1">Belongs to the thioredoxin family.</text>
</comment>
<comment type="caution">
    <text evidence="4">The sequence shown here is derived from an EMBL/GenBank/DDBJ whole genome shotgun (WGS) entry which is preliminary data.</text>
</comment>
<dbReference type="InterPro" id="IPR036249">
    <property type="entry name" value="Thioredoxin-like_sf"/>
</dbReference>
<dbReference type="GO" id="GO:0015035">
    <property type="term" value="F:protein-disulfide reductase activity"/>
    <property type="evidence" value="ECO:0007669"/>
    <property type="project" value="TreeGrafter"/>
</dbReference>
<dbReference type="GO" id="GO:0045454">
    <property type="term" value="P:cell redox homeostasis"/>
    <property type="evidence" value="ECO:0007669"/>
    <property type="project" value="TreeGrafter"/>
</dbReference>
<protein>
    <submittedName>
        <fullName evidence="4">Thioredoxin</fullName>
    </submittedName>
</protein>
<reference evidence="4" key="2">
    <citation type="journal article" date="2022" name="Microbiol. Resour. Announc.">
        <title>Metagenome Sequencing to Explore Phylogenomics of Terrestrial Cyanobacteria.</title>
        <authorList>
            <person name="Ward R.D."/>
            <person name="Stajich J.E."/>
            <person name="Johansen J.R."/>
            <person name="Huntemann M."/>
            <person name="Clum A."/>
            <person name="Foster B."/>
            <person name="Foster B."/>
            <person name="Roux S."/>
            <person name="Palaniappan K."/>
            <person name="Varghese N."/>
            <person name="Mukherjee S."/>
            <person name="Reddy T.B.K."/>
            <person name="Daum C."/>
            <person name="Copeland A."/>
            <person name="Chen I.A."/>
            <person name="Ivanova N.N."/>
            <person name="Kyrpides N.C."/>
            <person name="Shapiro N."/>
            <person name="Eloe-Fadrosh E.A."/>
            <person name="Pietrasiak N."/>
        </authorList>
    </citation>
    <scope>NUCLEOTIDE SEQUENCE</scope>
    <source>
        <strain evidence="4">UHER 2000/2452</strain>
    </source>
</reference>
<dbReference type="SUPFAM" id="SSF52833">
    <property type="entry name" value="Thioredoxin-like"/>
    <property type="match status" value="1"/>
</dbReference>
<accession>A0A951Q6X1</accession>
<gene>
    <name evidence="4" type="ORF">KME15_02315</name>
</gene>
<name>A0A951Q6X1_9CYAN</name>
<evidence type="ECO:0000313" key="4">
    <source>
        <dbReference type="EMBL" id="MBW4657482.1"/>
    </source>
</evidence>
<dbReference type="PANTHER" id="PTHR45663">
    <property type="entry name" value="GEO12009P1"/>
    <property type="match status" value="1"/>
</dbReference>
<organism evidence="4 5">
    <name type="scientific">Drouetiella hepatica Uher 2000/2452</name>
    <dbReference type="NCBI Taxonomy" id="904376"/>
    <lineage>
        <taxon>Bacteria</taxon>
        <taxon>Bacillati</taxon>
        <taxon>Cyanobacteriota</taxon>
        <taxon>Cyanophyceae</taxon>
        <taxon>Oculatellales</taxon>
        <taxon>Oculatellaceae</taxon>
        <taxon>Drouetiella</taxon>
    </lineage>
</organism>
<reference evidence="4" key="1">
    <citation type="submission" date="2021-05" db="EMBL/GenBank/DDBJ databases">
        <authorList>
            <person name="Pietrasiak N."/>
            <person name="Ward R."/>
            <person name="Stajich J.E."/>
            <person name="Kurbessoian T."/>
        </authorList>
    </citation>
    <scope>NUCLEOTIDE SEQUENCE</scope>
    <source>
        <strain evidence="4">UHER 2000/2452</strain>
    </source>
</reference>